<dbReference type="InterPro" id="IPR010982">
    <property type="entry name" value="Lambda_DNA-bd_dom_sf"/>
</dbReference>
<name>A0A0R2AED2_9LACO</name>
<comment type="caution">
    <text evidence="2">The sequence shown here is derived from an EMBL/GenBank/DDBJ whole genome shotgun (WGS) entry which is preliminary data.</text>
</comment>
<dbReference type="Pfam" id="PF01381">
    <property type="entry name" value="HTH_3"/>
    <property type="match status" value="1"/>
</dbReference>
<organism evidence="2 3">
    <name type="scientific">Paucilactobacillus vaccinostercus DSM 20634</name>
    <dbReference type="NCBI Taxonomy" id="1423813"/>
    <lineage>
        <taxon>Bacteria</taxon>
        <taxon>Bacillati</taxon>
        <taxon>Bacillota</taxon>
        <taxon>Bacilli</taxon>
        <taxon>Lactobacillales</taxon>
        <taxon>Lactobacillaceae</taxon>
        <taxon>Paucilactobacillus</taxon>
    </lineage>
</organism>
<feature type="domain" description="HTH cro/C1-type" evidence="1">
    <location>
        <begin position="7"/>
        <end position="59"/>
    </location>
</feature>
<sequence>MTLFDRIKETAQKRGYSIAEVERKAGVSTNYMYQWKKRKPNPETLESVAKVLNVSVEYLLGRNDTPEWATEKDTHDLQKFLEQNEGSMTYGGEKLTEEDKEKLKIAMTQIFWRRHKHN</sequence>
<dbReference type="CDD" id="cd00093">
    <property type="entry name" value="HTH_XRE"/>
    <property type="match status" value="1"/>
</dbReference>
<evidence type="ECO:0000313" key="3">
    <source>
        <dbReference type="Proteomes" id="UP000051733"/>
    </source>
</evidence>
<gene>
    <name evidence="2" type="ORF">FC26_GL000799</name>
</gene>
<dbReference type="OrthoDB" id="9805856at2"/>
<dbReference type="AlphaFoldDB" id="A0A0R2AED2"/>
<dbReference type="Proteomes" id="UP000051733">
    <property type="component" value="Unassembled WGS sequence"/>
</dbReference>
<dbReference type="GO" id="GO:0003677">
    <property type="term" value="F:DNA binding"/>
    <property type="evidence" value="ECO:0007669"/>
    <property type="project" value="InterPro"/>
</dbReference>
<evidence type="ECO:0000313" key="2">
    <source>
        <dbReference type="EMBL" id="KRM62070.1"/>
    </source>
</evidence>
<accession>A0A0R2AED2</accession>
<protein>
    <recommendedName>
        <fullName evidence="1">HTH cro/C1-type domain-containing protein</fullName>
    </recommendedName>
</protein>
<dbReference type="PATRIC" id="fig|1423813.3.peg.810"/>
<dbReference type="EMBL" id="AYYY01000011">
    <property type="protein sequence ID" value="KRM62070.1"/>
    <property type="molecule type" value="Genomic_DNA"/>
</dbReference>
<dbReference type="InterPro" id="IPR001387">
    <property type="entry name" value="Cro/C1-type_HTH"/>
</dbReference>
<evidence type="ECO:0000259" key="1">
    <source>
        <dbReference type="PROSITE" id="PS50943"/>
    </source>
</evidence>
<dbReference type="SMART" id="SM00530">
    <property type="entry name" value="HTH_XRE"/>
    <property type="match status" value="1"/>
</dbReference>
<proteinExistence type="predicted"/>
<dbReference type="SUPFAM" id="SSF47413">
    <property type="entry name" value="lambda repressor-like DNA-binding domains"/>
    <property type="match status" value="1"/>
</dbReference>
<dbReference type="Gene3D" id="1.10.260.40">
    <property type="entry name" value="lambda repressor-like DNA-binding domains"/>
    <property type="match status" value="1"/>
</dbReference>
<reference evidence="2 3" key="1">
    <citation type="journal article" date="2015" name="Genome Announc.">
        <title>Expanding the biotechnology potential of lactobacilli through comparative genomics of 213 strains and associated genera.</title>
        <authorList>
            <person name="Sun Z."/>
            <person name="Harris H.M."/>
            <person name="McCann A."/>
            <person name="Guo C."/>
            <person name="Argimon S."/>
            <person name="Zhang W."/>
            <person name="Yang X."/>
            <person name="Jeffery I.B."/>
            <person name="Cooney J.C."/>
            <person name="Kagawa T.F."/>
            <person name="Liu W."/>
            <person name="Song Y."/>
            <person name="Salvetti E."/>
            <person name="Wrobel A."/>
            <person name="Rasinkangas P."/>
            <person name="Parkhill J."/>
            <person name="Rea M.C."/>
            <person name="O'Sullivan O."/>
            <person name="Ritari J."/>
            <person name="Douillard F.P."/>
            <person name="Paul Ross R."/>
            <person name="Yang R."/>
            <person name="Briner A.E."/>
            <person name="Felis G.E."/>
            <person name="de Vos W.M."/>
            <person name="Barrangou R."/>
            <person name="Klaenhammer T.R."/>
            <person name="Caufield P.W."/>
            <person name="Cui Y."/>
            <person name="Zhang H."/>
            <person name="O'Toole P.W."/>
        </authorList>
    </citation>
    <scope>NUCLEOTIDE SEQUENCE [LARGE SCALE GENOMIC DNA]</scope>
    <source>
        <strain evidence="2 3">DSM 20634</strain>
    </source>
</reference>
<dbReference type="STRING" id="1423813.FC26_GL000799"/>
<keyword evidence="3" id="KW-1185">Reference proteome</keyword>
<dbReference type="PROSITE" id="PS50943">
    <property type="entry name" value="HTH_CROC1"/>
    <property type="match status" value="1"/>
</dbReference>
<dbReference type="RefSeq" id="WP_057777738.1">
    <property type="nucleotide sequence ID" value="NZ_AYYY01000011.1"/>
</dbReference>